<dbReference type="InterPro" id="IPR011478">
    <property type="entry name" value="DUF1585"/>
</dbReference>
<dbReference type="InterPro" id="IPR013039">
    <property type="entry name" value="DUF1588"/>
</dbReference>
<reference evidence="7 8" key="1">
    <citation type="submission" date="2018-02" db="EMBL/GenBank/DDBJ databases">
        <title>Comparative genomes isolates from brazilian mangrove.</title>
        <authorList>
            <person name="Araujo J.E."/>
            <person name="Taketani R.G."/>
            <person name="Silva M.C.P."/>
            <person name="Loureco M.V."/>
            <person name="Andreote F.D."/>
        </authorList>
    </citation>
    <scope>NUCLEOTIDE SEQUENCE [LARGE SCALE GENOMIC DNA]</scope>
    <source>
        <strain evidence="7 8">HEX-2 MGV</strain>
    </source>
</reference>
<dbReference type="EMBL" id="PUIA01000037">
    <property type="protein sequence ID" value="PQO31063.1"/>
    <property type="molecule type" value="Genomic_DNA"/>
</dbReference>
<feature type="region of interest" description="Disordered" evidence="1">
    <location>
        <begin position="1"/>
        <end position="37"/>
    </location>
</feature>
<evidence type="ECO:0000313" key="7">
    <source>
        <dbReference type="EMBL" id="PQO31063.1"/>
    </source>
</evidence>
<dbReference type="GO" id="GO:0020037">
    <property type="term" value="F:heme binding"/>
    <property type="evidence" value="ECO:0007669"/>
    <property type="project" value="InterPro"/>
</dbReference>
<evidence type="ECO:0000259" key="4">
    <source>
        <dbReference type="Pfam" id="PF07627"/>
    </source>
</evidence>
<organism evidence="7 8">
    <name type="scientific">Blastopirellula marina</name>
    <dbReference type="NCBI Taxonomy" id="124"/>
    <lineage>
        <taxon>Bacteria</taxon>
        <taxon>Pseudomonadati</taxon>
        <taxon>Planctomycetota</taxon>
        <taxon>Planctomycetia</taxon>
        <taxon>Pirellulales</taxon>
        <taxon>Pirellulaceae</taxon>
        <taxon>Blastopirellula</taxon>
    </lineage>
</organism>
<evidence type="ECO:0000259" key="6">
    <source>
        <dbReference type="Pfam" id="PF07637"/>
    </source>
</evidence>
<feature type="domain" description="DUF1595" evidence="6">
    <location>
        <begin position="436"/>
        <end position="496"/>
    </location>
</feature>
<feature type="domain" description="DUF1585" evidence="2">
    <location>
        <begin position="768"/>
        <end position="840"/>
    </location>
</feature>
<sequence length="853" mass="96025">MRLSFPENHRRGGSGGVKPLAHSGHTSRMNDRSSFHRPSLDSSRVIGNFSLFRPLVVCIVGLGCAWATSACPASAQEFATPQLKQSAAQFHVDILPILNQYCLDCHTSDAPSGNVALDRFDSPQAMFSQVRTWLKMAQTQNDQFMPPKDEDQPTEAERKVLVTWAESLGKHLDEKPSTDPGQVVFRRLNRLQYNNTMRDLLGVDYDVATAVGLPEDPVAFGFNNIGTVLEIPPLQLEKYLAAADEMLSRAVDTKPASFSFDMTKVDFDLEGKMPEGKGKDGPIPPATEVVNGYRLFRLNSTHHFPLTLEKAGTYRLTLATWGHKGPQWIKWQPNLAIRINGQVVKSISVLSVRESPGTEVLTLRLPAGKVDLSIEFVNSEIGPGWAENDHRFRHLGWKSLEVTGPVSPQGIVPSQEAHEKIFVAHPSDTLGPKEAARQVLTQFVTRAFRRPAQPEEIDRLLTIFDMAQTEGSTFEESVRYSLKAVLVSPQFLFRIEQTPTGSAPQRVTDYELASRLSHFLWNTMPDEELFRLAAENRLHEPDVLKQQATRLLADERSKVFVHDFAEQWLHLDELDHALPSEEFFPEFTARTRHAMRTEVLMFMDHLVQENRSVIELLDSDYSFTNRELTPLYRYGGYQNEFQKAEINKQRNPERGGLLGMGGILAMTSHVSRNSPTRRGKWVLDVIVGDPPAPPPPDVEQIDEGSDKNQAKSFRELLSLHADESSSCAGCHRKMDPLGFALDEFNPIGRFERERQGQKVNASGVLPGGRELNGVVQLKEILLEQKSHFVRNLTEQMMTYALGRELTYEDRPAVAAIADRLEKNDYKMQELIYGIVESYPFQYQRGANQRVASN</sequence>
<proteinExistence type="predicted"/>
<dbReference type="GO" id="GO:0009055">
    <property type="term" value="F:electron transfer activity"/>
    <property type="evidence" value="ECO:0007669"/>
    <property type="project" value="InterPro"/>
</dbReference>
<dbReference type="Pfam" id="PF07627">
    <property type="entry name" value="PSCyt3"/>
    <property type="match status" value="1"/>
</dbReference>
<comment type="caution">
    <text evidence="7">The sequence shown here is derived from an EMBL/GenBank/DDBJ whole genome shotgun (WGS) entry which is preliminary data.</text>
</comment>
<dbReference type="Pfam" id="PF07626">
    <property type="entry name" value="PSD3"/>
    <property type="match status" value="1"/>
</dbReference>
<accession>A0A2S8FFW6</accession>
<dbReference type="InterPro" id="IPR013036">
    <property type="entry name" value="DUF1587"/>
</dbReference>
<feature type="domain" description="DUF1592" evidence="5">
    <location>
        <begin position="508"/>
        <end position="632"/>
    </location>
</feature>
<dbReference type="InterPro" id="IPR013043">
    <property type="entry name" value="DUF1595"/>
</dbReference>
<dbReference type="InterPro" id="IPR013042">
    <property type="entry name" value="DUF1592"/>
</dbReference>
<evidence type="ECO:0000313" key="8">
    <source>
        <dbReference type="Proteomes" id="UP000240009"/>
    </source>
</evidence>
<evidence type="ECO:0000259" key="3">
    <source>
        <dbReference type="Pfam" id="PF07626"/>
    </source>
</evidence>
<dbReference type="InterPro" id="IPR036909">
    <property type="entry name" value="Cyt_c-like_dom_sf"/>
</dbReference>
<dbReference type="Pfam" id="PF07631">
    <property type="entry name" value="PSD4"/>
    <property type="match status" value="1"/>
</dbReference>
<evidence type="ECO:0000259" key="2">
    <source>
        <dbReference type="Pfam" id="PF07624"/>
    </source>
</evidence>
<dbReference type="Proteomes" id="UP000240009">
    <property type="component" value="Unassembled WGS sequence"/>
</dbReference>
<evidence type="ECO:0008006" key="9">
    <source>
        <dbReference type="Google" id="ProtNLM"/>
    </source>
</evidence>
<protein>
    <recommendedName>
        <fullName evidence="9">Cytochrome c domain-containing protein</fullName>
    </recommendedName>
</protein>
<dbReference type="SUPFAM" id="SSF46626">
    <property type="entry name" value="Cytochrome c"/>
    <property type="match status" value="1"/>
</dbReference>
<gene>
    <name evidence="7" type="ORF">C5Y96_11935</name>
</gene>
<feature type="domain" description="DUF1587" evidence="3">
    <location>
        <begin position="186"/>
        <end position="251"/>
    </location>
</feature>
<dbReference type="Pfam" id="PF07624">
    <property type="entry name" value="PSD2"/>
    <property type="match status" value="1"/>
</dbReference>
<dbReference type="AlphaFoldDB" id="A0A2S8FFW6"/>
<dbReference type="Pfam" id="PF07637">
    <property type="entry name" value="PSD5"/>
    <property type="match status" value="1"/>
</dbReference>
<evidence type="ECO:0000256" key="1">
    <source>
        <dbReference type="SAM" id="MobiDB-lite"/>
    </source>
</evidence>
<evidence type="ECO:0000259" key="5">
    <source>
        <dbReference type="Pfam" id="PF07631"/>
    </source>
</evidence>
<feature type="domain" description="DUF1588" evidence="4">
    <location>
        <begin position="654"/>
        <end position="752"/>
    </location>
</feature>
<name>A0A2S8FFW6_9BACT</name>